<comment type="caution">
    <text evidence="2">The sequence shown here is derived from an EMBL/GenBank/DDBJ whole genome shotgun (WGS) entry which is preliminary data.</text>
</comment>
<sequence>MIKIKKRGENGLIEILTNRLMIIPCSLDLAKSLVFHRKELNKRSPIEFPYYWPSPFVKSFLPYYIECLESDEVEHDCGLWLIILYEEKKIIGDILMKGKPSKEGMVELCYHVEEKQVDETIAYEAMDAFIDWLTYQKSVKKVVMECEEQQKKSIRLFNKLGMICMKKEGSFLMWEIQKKDLD</sequence>
<dbReference type="AlphaFoldDB" id="A0A4S4C5L0"/>
<organism evidence="2 3">
    <name type="scientific">Metabacillus sediminilitoris</name>
    <dbReference type="NCBI Taxonomy" id="2567941"/>
    <lineage>
        <taxon>Bacteria</taxon>
        <taxon>Bacillati</taxon>
        <taxon>Bacillota</taxon>
        <taxon>Bacilli</taxon>
        <taxon>Bacillales</taxon>
        <taxon>Bacillaceae</taxon>
        <taxon>Metabacillus</taxon>
    </lineage>
</organism>
<accession>A0A4S4C5L0</accession>
<evidence type="ECO:0000259" key="1">
    <source>
        <dbReference type="Pfam" id="PF13302"/>
    </source>
</evidence>
<dbReference type="GO" id="GO:0016747">
    <property type="term" value="F:acyltransferase activity, transferring groups other than amino-acyl groups"/>
    <property type="evidence" value="ECO:0007669"/>
    <property type="project" value="InterPro"/>
</dbReference>
<dbReference type="PANTHER" id="PTHR43792:SF13">
    <property type="entry name" value="ACETYLTRANSFERASE"/>
    <property type="match status" value="1"/>
</dbReference>
<protein>
    <submittedName>
        <fullName evidence="2">GNAT family N-acetyltransferase</fullName>
    </submittedName>
</protein>
<feature type="domain" description="N-acetyltransferase" evidence="1">
    <location>
        <begin position="61"/>
        <end position="162"/>
    </location>
</feature>
<keyword evidence="2" id="KW-0808">Transferase</keyword>
<dbReference type="Gene3D" id="3.40.630.30">
    <property type="match status" value="1"/>
</dbReference>
<name>A0A4S4C5L0_9BACI</name>
<dbReference type="Pfam" id="PF13302">
    <property type="entry name" value="Acetyltransf_3"/>
    <property type="match status" value="1"/>
</dbReference>
<dbReference type="InterPro" id="IPR051531">
    <property type="entry name" value="N-acetyltransferase"/>
</dbReference>
<dbReference type="SUPFAM" id="SSF55729">
    <property type="entry name" value="Acyl-CoA N-acyltransferases (Nat)"/>
    <property type="match status" value="1"/>
</dbReference>
<dbReference type="EMBL" id="SSNT01000001">
    <property type="protein sequence ID" value="THF83129.1"/>
    <property type="molecule type" value="Genomic_DNA"/>
</dbReference>
<dbReference type="InterPro" id="IPR000182">
    <property type="entry name" value="GNAT_dom"/>
</dbReference>
<reference evidence="2 3" key="1">
    <citation type="submission" date="2019-04" db="EMBL/GenBank/DDBJ databases">
        <title>Bacillus sediminilitoris sp. nov., isolated from a tidal flat sediment on the East China Sea.</title>
        <authorList>
            <person name="Wei Y."/>
            <person name="Mao H."/>
            <person name="Fang J."/>
        </authorList>
    </citation>
    <scope>NUCLEOTIDE SEQUENCE [LARGE SCALE GENOMIC DNA]</scope>
    <source>
        <strain evidence="2 3">DSL-17</strain>
    </source>
</reference>
<dbReference type="InterPro" id="IPR016181">
    <property type="entry name" value="Acyl_CoA_acyltransferase"/>
</dbReference>
<proteinExistence type="predicted"/>
<evidence type="ECO:0000313" key="3">
    <source>
        <dbReference type="Proteomes" id="UP000310334"/>
    </source>
</evidence>
<dbReference type="PANTHER" id="PTHR43792">
    <property type="entry name" value="GNAT FAMILY, PUTATIVE (AFU_ORTHOLOGUE AFUA_3G00765)-RELATED-RELATED"/>
    <property type="match status" value="1"/>
</dbReference>
<evidence type="ECO:0000313" key="2">
    <source>
        <dbReference type="EMBL" id="THF83129.1"/>
    </source>
</evidence>
<keyword evidence="3" id="KW-1185">Reference proteome</keyword>
<dbReference type="OrthoDB" id="452315at2"/>
<gene>
    <name evidence="2" type="ORF">E6W99_01820</name>
</gene>
<dbReference type="Proteomes" id="UP000310334">
    <property type="component" value="Unassembled WGS sequence"/>
</dbReference>